<name>A0A1Y0IGT0_9GAMM</name>
<dbReference type="KEGG" id="ome:OLMES_4746"/>
<dbReference type="AlphaFoldDB" id="A0A1Y0IGT0"/>
<evidence type="ECO:0000313" key="2">
    <source>
        <dbReference type="EMBL" id="ARU58735.1"/>
    </source>
</evidence>
<organism evidence="2 3">
    <name type="scientific">Oleiphilus messinensis</name>
    <dbReference type="NCBI Taxonomy" id="141451"/>
    <lineage>
        <taxon>Bacteria</taxon>
        <taxon>Pseudomonadati</taxon>
        <taxon>Pseudomonadota</taxon>
        <taxon>Gammaproteobacteria</taxon>
        <taxon>Oceanospirillales</taxon>
        <taxon>Oleiphilaceae</taxon>
        <taxon>Oleiphilus</taxon>
    </lineage>
</organism>
<evidence type="ECO:0000313" key="3">
    <source>
        <dbReference type="Proteomes" id="UP000196027"/>
    </source>
</evidence>
<feature type="transmembrane region" description="Helical" evidence="1">
    <location>
        <begin position="16"/>
        <end position="34"/>
    </location>
</feature>
<gene>
    <name evidence="2" type="ORF">OLMES_4746</name>
</gene>
<keyword evidence="3" id="KW-1185">Reference proteome</keyword>
<keyword evidence="1" id="KW-0812">Transmembrane</keyword>
<reference evidence="2 3" key="1">
    <citation type="submission" date="2017-05" db="EMBL/GenBank/DDBJ databases">
        <title>Genomic insights into alkan degradation activity of Oleiphilus messinensis.</title>
        <authorList>
            <person name="Kozyavkin S.A."/>
            <person name="Slesarev A.I."/>
            <person name="Golyshin P.N."/>
            <person name="Korzhenkov A."/>
            <person name="Golyshina O.N."/>
            <person name="Toshchakov S.V."/>
        </authorList>
    </citation>
    <scope>NUCLEOTIDE SEQUENCE [LARGE SCALE GENOMIC DNA]</scope>
    <source>
        <strain evidence="2 3">ME102</strain>
    </source>
</reference>
<evidence type="ECO:0000256" key="1">
    <source>
        <dbReference type="SAM" id="Phobius"/>
    </source>
</evidence>
<sequence length="72" mass="8235">MIGRKRNLAVLPEPSLFFFFADWFFAGWLFTGWVRAPLLAFVFRALDLPLARVFLLLSVDTPAGFFTARLPV</sequence>
<keyword evidence="1" id="KW-0472">Membrane</keyword>
<dbReference type="Proteomes" id="UP000196027">
    <property type="component" value="Chromosome"/>
</dbReference>
<protein>
    <submittedName>
        <fullName evidence="2">Uncharacterized protein</fullName>
    </submittedName>
</protein>
<keyword evidence="1" id="KW-1133">Transmembrane helix</keyword>
<proteinExistence type="predicted"/>
<dbReference type="EMBL" id="CP021425">
    <property type="protein sequence ID" value="ARU58735.1"/>
    <property type="molecule type" value="Genomic_DNA"/>
</dbReference>
<accession>A0A1Y0IGT0</accession>